<dbReference type="Proteomes" id="UP001597371">
    <property type="component" value="Unassembled WGS sequence"/>
</dbReference>
<reference evidence="3" key="1">
    <citation type="journal article" date="2019" name="Int. J. Syst. Evol. Microbiol.">
        <title>The Global Catalogue of Microorganisms (GCM) 10K type strain sequencing project: providing services to taxonomists for standard genome sequencing and annotation.</title>
        <authorList>
            <consortium name="The Broad Institute Genomics Platform"/>
            <consortium name="The Broad Institute Genome Sequencing Center for Infectious Disease"/>
            <person name="Wu L."/>
            <person name="Ma J."/>
        </authorList>
    </citation>
    <scope>NUCLEOTIDE SEQUENCE [LARGE SCALE GENOMIC DNA]</scope>
    <source>
        <strain evidence="3">ZS-35-S2</strain>
    </source>
</reference>
<organism evidence="2 3">
    <name type="scientific">Aureimonas populi</name>
    <dbReference type="NCBI Taxonomy" id="1701758"/>
    <lineage>
        <taxon>Bacteria</taxon>
        <taxon>Pseudomonadati</taxon>
        <taxon>Pseudomonadota</taxon>
        <taxon>Alphaproteobacteria</taxon>
        <taxon>Hyphomicrobiales</taxon>
        <taxon>Aurantimonadaceae</taxon>
        <taxon>Aureimonas</taxon>
    </lineage>
</organism>
<proteinExistence type="predicted"/>
<evidence type="ECO:0000259" key="1">
    <source>
        <dbReference type="Pfam" id="PF09557"/>
    </source>
</evidence>
<protein>
    <submittedName>
        <fullName evidence="2">DUF2382 domain-containing protein</fullName>
    </submittedName>
</protein>
<accession>A0ABW5CMV8</accession>
<keyword evidence="3" id="KW-1185">Reference proteome</keyword>
<evidence type="ECO:0000313" key="2">
    <source>
        <dbReference type="EMBL" id="MFD2237997.1"/>
    </source>
</evidence>
<evidence type="ECO:0000313" key="3">
    <source>
        <dbReference type="Proteomes" id="UP001597371"/>
    </source>
</evidence>
<dbReference type="RefSeq" id="WP_245195695.1">
    <property type="nucleotide sequence ID" value="NZ_CP072611.1"/>
</dbReference>
<comment type="caution">
    <text evidence="2">The sequence shown here is derived from an EMBL/GenBank/DDBJ whole genome shotgun (WGS) entry which is preliminary data.</text>
</comment>
<dbReference type="EMBL" id="JBHUIJ010000013">
    <property type="protein sequence ID" value="MFD2237997.1"/>
    <property type="molecule type" value="Genomic_DNA"/>
</dbReference>
<dbReference type="Pfam" id="PF09557">
    <property type="entry name" value="DUF2382"/>
    <property type="match status" value="1"/>
</dbReference>
<feature type="domain" description="DUF2382" evidence="1">
    <location>
        <begin position="20"/>
        <end position="130"/>
    </location>
</feature>
<name>A0ABW5CMV8_9HYPH</name>
<sequence length="144" mass="16106">MSRSDKGDPAAAPGAPEEAMALAAESLVVSRQERVSGRVRVRSLTETVEETVRETLSGERVVVERVPVDRVVPDLPQTRIEDGVTIVPILEEVLVVEKRLLLKEELHIRREATREDVEIPVSLRKQRAVVERLPTEDSDLTPKE</sequence>
<dbReference type="InterPro" id="IPR019060">
    <property type="entry name" value="DUF2382"/>
</dbReference>
<gene>
    <name evidence="2" type="ORF">ACFSKQ_11065</name>
</gene>